<evidence type="ECO:0000259" key="3">
    <source>
        <dbReference type="Pfam" id="PF14383"/>
    </source>
</evidence>
<dbReference type="InterPro" id="IPR032795">
    <property type="entry name" value="DUF3741-assoc"/>
</dbReference>
<gene>
    <name evidence="4" type="ORF">FCM35_KLT12700</name>
</gene>
<evidence type="ECO:0000259" key="2">
    <source>
        <dbReference type="Pfam" id="PF14309"/>
    </source>
</evidence>
<evidence type="ECO:0000256" key="1">
    <source>
        <dbReference type="SAM" id="MobiDB-lite"/>
    </source>
</evidence>
<accession>A0A833QI11</accession>
<feature type="compositionally biased region" description="Polar residues" evidence="1">
    <location>
        <begin position="292"/>
        <end position="302"/>
    </location>
</feature>
<feature type="region of interest" description="Disordered" evidence="1">
    <location>
        <begin position="284"/>
        <end position="305"/>
    </location>
</feature>
<name>A0A833QI11_9POAL</name>
<dbReference type="EMBL" id="SWLB01000024">
    <property type="protein sequence ID" value="KAF3322711.1"/>
    <property type="molecule type" value="Genomic_DNA"/>
</dbReference>
<protein>
    <recommendedName>
        <fullName evidence="6">DUF4378 domain-containing protein</fullName>
    </recommendedName>
</protein>
<feature type="domain" description="DUF3741" evidence="3">
    <location>
        <begin position="75"/>
        <end position="104"/>
    </location>
</feature>
<evidence type="ECO:0008006" key="6">
    <source>
        <dbReference type="Google" id="ProtNLM"/>
    </source>
</evidence>
<proteinExistence type="predicted"/>
<dbReference type="Pfam" id="PF14383">
    <property type="entry name" value="VARLMGL"/>
    <property type="match status" value="1"/>
</dbReference>
<evidence type="ECO:0000313" key="5">
    <source>
        <dbReference type="Proteomes" id="UP000623129"/>
    </source>
</evidence>
<feature type="region of interest" description="Disordered" evidence="1">
    <location>
        <begin position="322"/>
        <end position="470"/>
    </location>
</feature>
<organism evidence="4 5">
    <name type="scientific">Carex littledalei</name>
    <dbReference type="NCBI Taxonomy" id="544730"/>
    <lineage>
        <taxon>Eukaryota</taxon>
        <taxon>Viridiplantae</taxon>
        <taxon>Streptophyta</taxon>
        <taxon>Embryophyta</taxon>
        <taxon>Tracheophyta</taxon>
        <taxon>Spermatophyta</taxon>
        <taxon>Magnoliopsida</taxon>
        <taxon>Liliopsida</taxon>
        <taxon>Poales</taxon>
        <taxon>Cyperaceae</taxon>
        <taxon>Cyperoideae</taxon>
        <taxon>Cariceae</taxon>
        <taxon>Carex</taxon>
        <taxon>Carex subgen. Euthyceras</taxon>
    </lineage>
</organism>
<dbReference type="Pfam" id="PF14309">
    <property type="entry name" value="DUF4378"/>
    <property type="match status" value="1"/>
</dbReference>
<feature type="domain" description="DUF4378" evidence="2">
    <location>
        <begin position="722"/>
        <end position="869"/>
    </location>
</feature>
<dbReference type="PANTHER" id="PTHR21726">
    <property type="entry name" value="PHOSPHATIDYLINOSITOL N-ACETYLGLUCOSAMINYLTRANSFERASE SUBUNIT P DOWN SYNDROME CRITICAL REGION PROTEIN 5 -RELATED"/>
    <property type="match status" value="1"/>
</dbReference>
<dbReference type="AlphaFoldDB" id="A0A833QI11"/>
<feature type="compositionally biased region" description="Polar residues" evidence="1">
    <location>
        <begin position="372"/>
        <end position="392"/>
    </location>
</feature>
<dbReference type="Proteomes" id="UP000623129">
    <property type="component" value="Unassembled WGS sequence"/>
</dbReference>
<feature type="compositionally biased region" description="Polar residues" evidence="1">
    <location>
        <begin position="344"/>
        <end position="364"/>
    </location>
</feature>
<dbReference type="InterPro" id="IPR025486">
    <property type="entry name" value="DUF4378"/>
</dbReference>
<feature type="compositionally biased region" description="Basic and acidic residues" evidence="1">
    <location>
        <begin position="450"/>
        <end position="470"/>
    </location>
</feature>
<evidence type="ECO:0000313" key="4">
    <source>
        <dbReference type="EMBL" id="KAF3322711.1"/>
    </source>
</evidence>
<sequence>MGIEKGGSKGSGFFHLFDWNRKSRKKLFTVSPEGTKQGGKRIDETLPSTRLRMIDEDELVGVSSIKGSSDYSCASSVTDDDLTGSKAPGVVARLMGLDSMPVSTASEPYCTPFRDTRSFRENYSLKRSPEYCTQGRLTNNAHRIETSGYMRRPVDLRAQKMPSSPIERFQMEALPSRSAKPLPMTYHKLLSPIKNPGFTSARNAAQIMEAAAKILEPRLQTVGNGREKVCSFGSGRVGPYAKESVMASQRTSRLLQMSRIPVESGENRFARGNREEDIVIFRPSPDPYEVSLGSTSGTSNVKGNKGKSVSLAIQAKVNVQKREGVNLPTRHSGVAQKDHEESRPNQAFRSQPGTGNSSTNQRTSIKQHKKQGSSSSVILKQNNQKQNCTVNRSKSGTGKLSSSSQQGRKGISCESSSSKHKSLSRLANNSKPRSTIELEKEASFSNNKDFPQKKRLIERSTSNSDKHDQGVRQNVVIDEFTKWNKEMKDTSDVVSFTFTSPLVKQAGNVQYQILGAEKLGLVGGSNGDALSLLLEQKLRELTTRIEPSTDFGRGMSFGSLEKDSSAKGEDIGSLNAGIFNFTKHQALQVRKVAYIYKLLIRSYILFPSLNFTFQVVEKGESSNSMDVNSKVYDQLSPLSVLEEETFVTNESCCTSEDSTCSDGSKISPTSVQAQSNFLTSKKVFSSETETKLSDSACSSIFDTSKFFDITPVKQPKTISNPELDYISDILSNTELERKALQGTQLDSPLFDKLERKRGRSKLENETLLSLADRKLLFDCVNECLDSRIDYHFKAGYEAWSKGTVAVRSGLQKRVYEEISGWKNMADLNVDEIVEKDMGTGLATWMDFRVEAFESGTDVEADILNSLINEVVCDIMK</sequence>
<keyword evidence="5" id="KW-1185">Reference proteome</keyword>
<dbReference type="OrthoDB" id="765769at2759"/>
<reference evidence="4" key="1">
    <citation type="submission" date="2020-01" db="EMBL/GenBank/DDBJ databases">
        <title>Genome sequence of Kobresia littledalei, the first chromosome-level genome in the family Cyperaceae.</title>
        <authorList>
            <person name="Qu G."/>
        </authorList>
    </citation>
    <scope>NUCLEOTIDE SEQUENCE</scope>
    <source>
        <strain evidence="4">C.B.Clarke</strain>
        <tissue evidence="4">Leaf</tissue>
    </source>
</reference>
<feature type="compositionally biased region" description="Low complexity" evidence="1">
    <location>
        <begin position="393"/>
        <end position="416"/>
    </location>
</feature>
<comment type="caution">
    <text evidence="4">The sequence shown here is derived from an EMBL/GenBank/DDBJ whole genome shotgun (WGS) entry which is preliminary data.</text>
</comment>
<dbReference type="PANTHER" id="PTHR21726:SF29">
    <property type="entry name" value="EXPRESSED PROTEIN"/>
    <property type="match status" value="1"/>
</dbReference>